<dbReference type="Pfam" id="PF17517">
    <property type="entry name" value="IgGFc_binding"/>
    <property type="match status" value="1"/>
</dbReference>
<dbReference type="Proteomes" id="UP000694845">
    <property type="component" value="Unplaced"/>
</dbReference>
<proteinExistence type="predicted"/>
<evidence type="ECO:0000256" key="1">
    <source>
        <dbReference type="SAM" id="Phobius"/>
    </source>
</evidence>
<dbReference type="PANTHER" id="PTHR46534:SF1">
    <property type="entry name" value="IGGFC-BINDING PROTEIN N-TERMINAL DOMAIN-CONTAINING PROTEIN"/>
    <property type="match status" value="1"/>
</dbReference>
<protein>
    <submittedName>
        <fullName evidence="4">IgGFc-binding protein-like</fullName>
    </submittedName>
</protein>
<keyword evidence="1" id="KW-1133">Transmembrane helix</keyword>
<feature type="domain" description="IgGFc-binding protein N-terminal" evidence="2">
    <location>
        <begin position="124"/>
        <end position="348"/>
    </location>
</feature>
<dbReference type="PANTHER" id="PTHR46534">
    <property type="entry name" value="IGGFC_BINDING DOMAIN-CONTAINING PROTEIN"/>
    <property type="match status" value="1"/>
</dbReference>
<dbReference type="KEGG" id="aplc:110976440"/>
<dbReference type="RefSeq" id="XP_022085398.1">
    <property type="nucleotide sequence ID" value="XM_022229706.1"/>
</dbReference>
<organism evidence="3 4">
    <name type="scientific">Acanthaster planci</name>
    <name type="common">Crown-of-thorns starfish</name>
    <dbReference type="NCBI Taxonomy" id="133434"/>
    <lineage>
        <taxon>Eukaryota</taxon>
        <taxon>Metazoa</taxon>
        <taxon>Echinodermata</taxon>
        <taxon>Eleutherozoa</taxon>
        <taxon>Asterozoa</taxon>
        <taxon>Asteroidea</taxon>
        <taxon>Valvatacea</taxon>
        <taxon>Valvatida</taxon>
        <taxon>Acanthasteridae</taxon>
        <taxon>Acanthaster</taxon>
    </lineage>
</organism>
<keyword evidence="1" id="KW-0812">Transmembrane</keyword>
<gene>
    <name evidence="4" type="primary">LOC110976440</name>
</gene>
<dbReference type="AlphaFoldDB" id="A0A8B7XWZ9"/>
<reference evidence="4" key="1">
    <citation type="submission" date="2025-08" db="UniProtKB">
        <authorList>
            <consortium name="RefSeq"/>
        </authorList>
    </citation>
    <scope>IDENTIFICATION</scope>
</reference>
<dbReference type="GeneID" id="110976440"/>
<dbReference type="OMA" id="YQNVSYN"/>
<name>A0A8B7XWZ9_ACAPL</name>
<keyword evidence="1" id="KW-0472">Membrane</keyword>
<evidence type="ECO:0000259" key="2">
    <source>
        <dbReference type="Pfam" id="PF17517"/>
    </source>
</evidence>
<sequence length="349" mass="37926">MDLLGRQNTKMFLVILLGLDVISVIGIPGNHFIVGFMENVESKYSSQLVIGGNPRTPSNVTVTCPGLNFSQSFEVVQLETSFIEIPIEALNIGTHLKKKGILIESSADITVYGLNTASANSMDGFTALPTKYLGIEYRVISTNVSNLLPSDQRWSEFLIIGVFDNTEVEVQFVSPTIYQNVSYNVGDSLEIIMSSLETFQLQSQQDLTGARIFSNQPVAVMSGSKCANIPADIAACDHLVEFLPPTNRFGNEFILSTFLSRMAGDYFKLVGLEPNTTVKIVAPSISNVTIQLGAGDFYTLELHSLESGYVISSQPITVAQYSQGAFTDGGTTGDPSMLLVTPINHWLQA</sequence>
<dbReference type="InterPro" id="IPR035234">
    <property type="entry name" value="IgGFc-bd_N"/>
</dbReference>
<feature type="transmembrane region" description="Helical" evidence="1">
    <location>
        <begin position="12"/>
        <end position="37"/>
    </location>
</feature>
<keyword evidence="3" id="KW-1185">Reference proteome</keyword>
<evidence type="ECO:0000313" key="3">
    <source>
        <dbReference type="Proteomes" id="UP000694845"/>
    </source>
</evidence>
<dbReference type="OrthoDB" id="10005154at2759"/>
<evidence type="ECO:0000313" key="4">
    <source>
        <dbReference type="RefSeq" id="XP_022085398.1"/>
    </source>
</evidence>
<accession>A0A8B7XWZ9</accession>